<evidence type="ECO:0000313" key="5">
    <source>
        <dbReference type="Proteomes" id="UP001479436"/>
    </source>
</evidence>
<dbReference type="PANTHER" id="PTHR21660">
    <property type="entry name" value="THIOESTERASE SUPERFAMILY MEMBER-RELATED"/>
    <property type="match status" value="1"/>
</dbReference>
<reference evidence="4 5" key="1">
    <citation type="submission" date="2023-04" db="EMBL/GenBank/DDBJ databases">
        <title>Genome of Basidiobolus ranarum AG-B5.</title>
        <authorList>
            <person name="Stajich J.E."/>
            <person name="Carter-House D."/>
            <person name="Gryganskyi A."/>
        </authorList>
    </citation>
    <scope>NUCLEOTIDE SEQUENCE [LARGE SCALE GENOMIC DNA]</scope>
    <source>
        <strain evidence="4 5">AG-B5</strain>
    </source>
</reference>
<evidence type="ECO:0000256" key="2">
    <source>
        <dbReference type="ARBA" id="ARBA00022801"/>
    </source>
</evidence>
<feature type="domain" description="Thioesterase" evidence="3">
    <location>
        <begin position="53"/>
        <end position="124"/>
    </location>
</feature>
<dbReference type="InterPro" id="IPR006683">
    <property type="entry name" value="Thioestr_dom"/>
</dbReference>
<dbReference type="Pfam" id="PF03061">
    <property type="entry name" value="4HBT"/>
    <property type="match status" value="1"/>
</dbReference>
<proteinExistence type="inferred from homology"/>
<sequence>MASFEAVENVLRETQKYEMFGGNTWRRVKLVSVLPDCCVFQLTVEPKDANPGGGLHGACIAQLIDMGTSVLIKCMSEEGFQYGTGVSTEMNISFVSGAVVGDVVEVECKVVKRGKNLAYTLTHLKRVTPNKKPTIIAYGGHTKFNLDTRSNNL</sequence>
<accession>A0ABR2VS55</accession>
<dbReference type="Gene3D" id="3.10.129.10">
    <property type="entry name" value="Hotdog Thioesterase"/>
    <property type="match status" value="1"/>
</dbReference>
<evidence type="ECO:0000256" key="1">
    <source>
        <dbReference type="ARBA" id="ARBA00008324"/>
    </source>
</evidence>
<dbReference type="CDD" id="cd03443">
    <property type="entry name" value="PaaI_thioesterase"/>
    <property type="match status" value="1"/>
</dbReference>
<dbReference type="SUPFAM" id="SSF54637">
    <property type="entry name" value="Thioesterase/thiol ester dehydrase-isomerase"/>
    <property type="match status" value="1"/>
</dbReference>
<name>A0ABR2VS55_9FUNG</name>
<protein>
    <recommendedName>
        <fullName evidence="3">Thioesterase domain-containing protein</fullName>
    </recommendedName>
</protein>
<dbReference type="EMBL" id="JASJQH010007993">
    <property type="protein sequence ID" value="KAK9696207.1"/>
    <property type="molecule type" value="Genomic_DNA"/>
</dbReference>
<keyword evidence="5" id="KW-1185">Reference proteome</keyword>
<gene>
    <name evidence="4" type="ORF">K7432_012597</name>
</gene>
<dbReference type="Proteomes" id="UP001479436">
    <property type="component" value="Unassembled WGS sequence"/>
</dbReference>
<evidence type="ECO:0000313" key="4">
    <source>
        <dbReference type="EMBL" id="KAK9696207.1"/>
    </source>
</evidence>
<keyword evidence="2" id="KW-0378">Hydrolase</keyword>
<comment type="similarity">
    <text evidence="1">Belongs to the thioesterase PaaI family.</text>
</comment>
<dbReference type="InterPro" id="IPR039298">
    <property type="entry name" value="ACOT13"/>
</dbReference>
<dbReference type="InterPro" id="IPR029069">
    <property type="entry name" value="HotDog_dom_sf"/>
</dbReference>
<evidence type="ECO:0000259" key="3">
    <source>
        <dbReference type="Pfam" id="PF03061"/>
    </source>
</evidence>
<comment type="caution">
    <text evidence="4">The sequence shown here is derived from an EMBL/GenBank/DDBJ whole genome shotgun (WGS) entry which is preliminary data.</text>
</comment>
<organism evidence="4 5">
    <name type="scientific">Basidiobolus ranarum</name>
    <dbReference type="NCBI Taxonomy" id="34480"/>
    <lineage>
        <taxon>Eukaryota</taxon>
        <taxon>Fungi</taxon>
        <taxon>Fungi incertae sedis</taxon>
        <taxon>Zoopagomycota</taxon>
        <taxon>Entomophthoromycotina</taxon>
        <taxon>Basidiobolomycetes</taxon>
        <taxon>Basidiobolales</taxon>
        <taxon>Basidiobolaceae</taxon>
        <taxon>Basidiobolus</taxon>
    </lineage>
</organism>
<dbReference type="PANTHER" id="PTHR21660:SF1">
    <property type="entry name" value="ACYL-COENZYME A THIOESTERASE 13"/>
    <property type="match status" value="1"/>
</dbReference>